<dbReference type="SMART" id="SM00560">
    <property type="entry name" value="LamGL"/>
    <property type="match status" value="1"/>
</dbReference>
<name>A0A362X8V6_9FLAO</name>
<dbReference type="RefSeq" id="WP_105472806.1">
    <property type="nucleotide sequence ID" value="NZ_PVEO01000002.1"/>
</dbReference>
<dbReference type="InterPro" id="IPR006558">
    <property type="entry name" value="LamG-like"/>
</dbReference>
<feature type="signal peptide" evidence="3">
    <location>
        <begin position="1"/>
        <end position="24"/>
    </location>
</feature>
<dbReference type="EMBL" id="PVEO01000002">
    <property type="protein sequence ID" value="PQV50219.1"/>
    <property type="molecule type" value="Genomic_DNA"/>
</dbReference>
<dbReference type="AlphaFoldDB" id="A0A362X8V6"/>
<dbReference type="Gene3D" id="2.60.120.200">
    <property type="match status" value="1"/>
</dbReference>
<accession>A0A362X8V6</accession>
<dbReference type="InterPro" id="IPR026444">
    <property type="entry name" value="Secre_tail"/>
</dbReference>
<dbReference type="SUPFAM" id="SSF49899">
    <property type="entry name" value="Concanavalin A-like lectins/glucanases"/>
    <property type="match status" value="1"/>
</dbReference>
<comment type="caution">
    <text evidence="5">The sequence shown here is derived from an EMBL/GenBank/DDBJ whole genome shotgun (WGS) entry which is preliminary data.</text>
</comment>
<reference evidence="5 6" key="1">
    <citation type="submission" date="2018-02" db="EMBL/GenBank/DDBJ databases">
        <title>Genomic Encyclopedia of Archaeal and Bacterial Type Strains, Phase II (KMG-II): from individual species to whole genera.</title>
        <authorList>
            <person name="Goeker M."/>
        </authorList>
    </citation>
    <scope>NUCLEOTIDE SEQUENCE [LARGE SCALE GENOMIC DNA]</scope>
    <source>
        <strain evidence="5 6">DSM 21165</strain>
    </source>
</reference>
<dbReference type="Pfam" id="PF18962">
    <property type="entry name" value="Por_Secre_tail"/>
    <property type="match status" value="1"/>
</dbReference>
<keyword evidence="1 3" id="KW-0732">Signal</keyword>
<evidence type="ECO:0000313" key="5">
    <source>
        <dbReference type="EMBL" id="PQV50219.1"/>
    </source>
</evidence>
<proteinExistence type="predicted"/>
<dbReference type="Proteomes" id="UP000251545">
    <property type="component" value="Unassembled WGS sequence"/>
</dbReference>
<feature type="chain" id="PRO_5016668769" evidence="3">
    <location>
        <begin position="25"/>
        <end position="367"/>
    </location>
</feature>
<protein>
    <submittedName>
        <fullName evidence="5">Putative secreted protein (Por secretion system target)</fullName>
    </submittedName>
</protein>
<evidence type="ECO:0000259" key="4">
    <source>
        <dbReference type="SMART" id="SM00560"/>
    </source>
</evidence>
<dbReference type="GO" id="GO:0004553">
    <property type="term" value="F:hydrolase activity, hydrolyzing O-glycosyl compounds"/>
    <property type="evidence" value="ECO:0007669"/>
    <property type="project" value="UniProtKB-ARBA"/>
</dbReference>
<evidence type="ECO:0000256" key="2">
    <source>
        <dbReference type="ARBA" id="ARBA00023157"/>
    </source>
</evidence>
<sequence length="367" mass="39159">MMKKLLKKLTFVAILFLAFATVQAQTPTPLVHLKFENNLDNDGSLGLTFAVEGNQSTGVSVPYSTGTITSFLTGIGSVPGSIEGSYAINFSAIGEEGVDANFPLIQNGGGSYDAQIISNANLGITGNDARTVSAWFRYDDRNNSTNGSHVIVQIGGTPNGATFARNTLQIAGANDRMQLGIGGAGLNYDYDPVVIEDGNWHHVAYTTGGGTELISAIKMYIDGVEVTHDGGGTNGASNVMATTDDKVIIGTRANNQKWFDGGGIDDVRIFDEELSAAEILALYNENVLSTGNFAFGELKAYPNAVEDFLYLETKSNKSLQISVFDITGKNIIRTSGNSVDMRNLNSGLYIVKVIEDNKVANLKILKN</sequence>
<evidence type="ECO:0000256" key="1">
    <source>
        <dbReference type="ARBA" id="ARBA00022729"/>
    </source>
</evidence>
<dbReference type="NCBIfam" id="TIGR04183">
    <property type="entry name" value="Por_Secre_tail"/>
    <property type="match status" value="1"/>
</dbReference>
<evidence type="ECO:0000256" key="3">
    <source>
        <dbReference type="SAM" id="SignalP"/>
    </source>
</evidence>
<dbReference type="InterPro" id="IPR013320">
    <property type="entry name" value="ConA-like_dom_sf"/>
</dbReference>
<dbReference type="GO" id="GO:0005975">
    <property type="term" value="P:carbohydrate metabolic process"/>
    <property type="evidence" value="ECO:0007669"/>
    <property type="project" value="UniProtKB-ARBA"/>
</dbReference>
<gene>
    <name evidence="5" type="ORF">CLV33_10276</name>
</gene>
<keyword evidence="2" id="KW-1015">Disulfide bond</keyword>
<dbReference type="Pfam" id="PF13385">
    <property type="entry name" value="Laminin_G_3"/>
    <property type="match status" value="1"/>
</dbReference>
<organism evidence="5 6">
    <name type="scientific">Jejuia pallidilutea</name>
    <dbReference type="NCBI Taxonomy" id="504487"/>
    <lineage>
        <taxon>Bacteria</taxon>
        <taxon>Pseudomonadati</taxon>
        <taxon>Bacteroidota</taxon>
        <taxon>Flavobacteriia</taxon>
        <taxon>Flavobacteriales</taxon>
        <taxon>Flavobacteriaceae</taxon>
        <taxon>Jejuia</taxon>
    </lineage>
</organism>
<feature type="domain" description="LamG-like jellyroll fold" evidence="4">
    <location>
        <begin position="128"/>
        <end position="277"/>
    </location>
</feature>
<evidence type="ECO:0000313" key="6">
    <source>
        <dbReference type="Proteomes" id="UP000251545"/>
    </source>
</evidence>